<dbReference type="EMBL" id="BAAABW010000016">
    <property type="protein sequence ID" value="GAA0352868.1"/>
    <property type="molecule type" value="Genomic_DNA"/>
</dbReference>
<feature type="domain" description="OmpR/PhoB-type" evidence="7">
    <location>
        <begin position="1"/>
        <end position="96"/>
    </location>
</feature>
<keyword evidence="5" id="KW-0804">Transcription</keyword>
<gene>
    <name evidence="8" type="ORF">GCM10010319_32520</name>
</gene>
<dbReference type="Gene3D" id="1.25.40.10">
    <property type="entry name" value="Tetratricopeptide repeat domain"/>
    <property type="match status" value="1"/>
</dbReference>
<dbReference type="Proteomes" id="UP001500063">
    <property type="component" value="Unassembled WGS sequence"/>
</dbReference>
<keyword evidence="4 6" id="KW-0238">DNA-binding</keyword>
<dbReference type="SUPFAM" id="SSF48452">
    <property type="entry name" value="TPR-like"/>
    <property type="match status" value="1"/>
</dbReference>
<keyword evidence="3" id="KW-0805">Transcription regulation</keyword>
<dbReference type="PANTHER" id="PTHR35807">
    <property type="entry name" value="TRANSCRIPTIONAL REGULATOR REDD-RELATED"/>
    <property type="match status" value="1"/>
</dbReference>
<evidence type="ECO:0000313" key="8">
    <source>
        <dbReference type="EMBL" id="GAA0352868.1"/>
    </source>
</evidence>
<dbReference type="CDD" id="cd15831">
    <property type="entry name" value="BTAD"/>
    <property type="match status" value="1"/>
</dbReference>
<dbReference type="SMART" id="SM01043">
    <property type="entry name" value="BTAD"/>
    <property type="match status" value="1"/>
</dbReference>
<evidence type="ECO:0000256" key="5">
    <source>
        <dbReference type="ARBA" id="ARBA00023163"/>
    </source>
</evidence>
<evidence type="ECO:0000313" key="9">
    <source>
        <dbReference type="Proteomes" id="UP001500063"/>
    </source>
</evidence>
<sequence length="289" mass="32529">MLGPLLAVDEGRAFTPTPPKQRQLLALLILNSNRSVSVDACIEELWDQNPPQSAYSTLHTYVLHLRMAMSKIPRIGSLGEAKRILQTANYGYRLVVEPGGIDLEIFEEHVRTARAALAREDDRMVSATLDKALKLWRGPALADIPLGPLLQGRATVLQEQRLHAQEQRIEADLRLGRHHELTTELAELTVRHPTHENLHAQWMLSLYRSGRAACALDAFHRLSTTLDRDLGISPSPRMRALYQAVLDNDETLDPPASAARPMALDLGRRVISQQRRVARRTSRQRGIHR</sequence>
<dbReference type="SMART" id="SM00862">
    <property type="entry name" value="Trans_reg_C"/>
    <property type="match status" value="1"/>
</dbReference>
<dbReference type="Pfam" id="PF00486">
    <property type="entry name" value="Trans_reg_C"/>
    <property type="match status" value="1"/>
</dbReference>
<name>A0ABN0X1P2_9ACTN</name>
<keyword evidence="2" id="KW-0902">Two-component regulatory system</keyword>
<dbReference type="PROSITE" id="PS51755">
    <property type="entry name" value="OMPR_PHOB"/>
    <property type="match status" value="1"/>
</dbReference>
<dbReference type="InterPro" id="IPR051677">
    <property type="entry name" value="AfsR-DnrI-RedD_regulator"/>
</dbReference>
<evidence type="ECO:0000256" key="2">
    <source>
        <dbReference type="ARBA" id="ARBA00023012"/>
    </source>
</evidence>
<evidence type="ECO:0000256" key="4">
    <source>
        <dbReference type="ARBA" id="ARBA00023125"/>
    </source>
</evidence>
<dbReference type="Pfam" id="PF03704">
    <property type="entry name" value="BTAD"/>
    <property type="match status" value="1"/>
</dbReference>
<dbReference type="InterPro" id="IPR005158">
    <property type="entry name" value="BTAD"/>
</dbReference>
<dbReference type="PANTHER" id="PTHR35807:SF1">
    <property type="entry name" value="TRANSCRIPTIONAL REGULATOR REDD"/>
    <property type="match status" value="1"/>
</dbReference>
<organism evidence="8 9">
    <name type="scientific">Streptomyces blastmyceticus</name>
    <dbReference type="NCBI Taxonomy" id="68180"/>
    <lineage>
        <taxon>Bacteria</taxon>
        <taxon>Bacillati</taxon>
        <taxon>Actinomycetota</taxon>
        <taxon>Actinomycetes</taxon>
        <taxon>Kitasatosporales</taxon>
        <taxon>Streptomycetaceae</taxon>
        <taxon>Streptomyces</taxon>
    </lineage>
</organism>
<evidence type="ECO:0000259" key="7">
    <source>
        <dbReference type="PROSITE" id="PS51755"/>
    </source>
</evidence>
<evidence type="ECO:0000256" key="3">
    <source>
        <dbReference type="ARBA" id="ARBA00023015"/>
    </source>
</evidence>
<dbReference type="SUPFAM" id="SSF46894">
    <property type="entry name" value="C-terminal effector domain of the bipartite response regulators"/>
    <property type="match status" value="1"/>
</dbReference>
<protein>
    <recommendedName>
        <fullName evidence="7">OmpR/PhoB-type domain-containing protein</fullName>
    </recommendedName>
</protein>
<dbReference type="InterPro" id="IPR001867">
    <property type="entry name" value="OmpR/PhoB-type_DNA-bd"/>
</dbReference>
<evidence type="ECO:0000256" key="1">
    <source>
        <dbReference type="ARBA" id="ARBA00005820"/>
    </source>
</evidence>
<dbReference type="InterPro" id="IPR036388">
    <property type="entry name" value="WH-like_DNA-bd_sf"/>
</dbReference>
<dbReference type="InterPro" id="IPR016032">
    <property type="entry name" value="Sig_transdc_resp-reg_C-effctor"/>
</dbReference>
<proteinExistence type="inferred from homology"/>
<evidence type="ECO:0000256" key="6">
    <source>
        <dbReference type="PROSITE-ProRule" id="PRU01091"/>
    </source>
</evidence>
<dbReference type="Gene3D" id="1.10.10.10">
    <property type="entry name" value="Winged helix-like DNA-binding domain superfamily/Winged helix DNA-binding domain"/>
    <property type="match status" value="1"/>
</dbReference>
<feature type="DNA-binding region" description="OmpR/PhoB-type" evidence="6">
    <location>
        <begin position="1"/>
        <end position="96"/>
    </location>
</feature>
<comment type="similarity">
    <text evidence="1">Belongs to the AfsR/DnrI/RedD regulatory family.</text>
</comment>
<reference evidence="8 9" key="1">
    <citation type="journal article" date="2019" name="Int. J. Syst. Evol. Microbiol.">
        <title>The Global Catalogue of Microorganisms (GCM) 10K type strain sequencing project: providing services to taxonomists for standard genome sequencing and annotation.</title>
        <authorList>
            <consortium name="The Broad Institute Genomics Platform"/>
            <consortium name="The Broad Institute Genome Sequencing Center for Infectious Disease"/>
            <person name="Wu L."/>
            <person name="Ma J."/>
        </authorList>
    </citation>
    <scope>NUCLEOTIDE SEQUENCE [LARGE SCALE GENOMIC DNA]</scope>
    <source>
        <strain evidence="8 9">JCM 4565</strain>
    </source>
</reference>
<comment type="caution">
    <text evidence="8">The sequence shown here is derived from an EMBL/GenBank/DDBJ whole genome shotgun (WGS) entry which is preliminary data.</text>
</comment>
<keyword evidence="9" id="KW-1185">Reference proteome</keyword>
<dbReference type="InterPro" id="IPR011990">
    <property type="entry name" value="TPR-like_helical_dom_sf"/>
</dbReference>
<accession>A0ABN0X1P2</accession>